<feature type="signal peptide" evidence="2">
    <location>
        <begin position="1"/>
        <end position="18"/>
    </location>
</feature>
<comment type="caution">
    <text evidence="4">The sequence shown here is derived from an EMBL/GenBank/DDBJ whole genome shotgun (WGS) entry which is preliminary data.</text>
</comment>
<dbReference type="InterPro" id="IPR036779">
    <property type="entry name" value="LysM_dom_sf"/>
</dbReference>
<feature type="domain" description="LysM" evidence="3">
    <location>
        <begin position="431"/>
        <end position="480"/>
    </location>
</feature>
<organism evidence="4 5">
    <name type="scientific">Pseudaminobacter salicylatoxidans</name>
    <dbReference type="NCBI Taxonomy" id="93369"/>
    <lineage>
        <taxon>Bacteria</taxon>
        <taxon>Pseudomonadati</taxon>
        <taxon>Pseudomonadota</taxon>
        <taxon>Alphaproteobacteria</taxon>
        <taxon>Hyphomicrobiales</taxon>
        <taxon>Phyllobacteriaceae</taxon>
        <taxon>Pseudaminobacter</taxon>
    </lineage>
</organism>
<evidence type="ECO:0000313" key="5">
    <source>
        <dbReference type="Proteomes" id="UP000245396"/>
    </source>
</evidence>
<feature type="chain" id="PRO_5016459105" evidence="2">
    <location>
        <begin position="19"/>
        <end position="505"/>
    </location>
</feature>
<name>A0A316C641_PSESE</name>
<dbReference type="InterPro" id="IPR018392">
    <property type="entry name" value="LysM"/>
</dbReference>
<evidence type="ECO:0000313" key="4">
    <source>
        <dbReference type="EMBL" id="PWJ85242.1"/>
    </source>
</evidence>
<dbReference type="InterPro" id="IPR052196">
    <property type="entry name" value="Bact_Kbp"/>
</dbReference>
<protein>
    <submittedName>
        <fullName evidence="4">Nucleoid-associated protein YgaU</fullName>
    </submittedName>
</protein>
<feature type="region of interest" description="Disordered" evidence="1">
    <location>
        <begin position="373"/>
        <end position="423"/>
    </location>
</feature>
<feature type="compositionally biased region" description="Low complexity" evidence="1">
    <location>
        <begin position="59"/>
        <end position="78"/>
    </location>
</feature>
<feature type="compositionally biased region" description="Low complexity" evidence="1">
    <location>
        <begin position="85"/>
        <end position="112"/>
    </location>
</feature>
<evidence type="ECO:0000256" key="1">
    <source>
        <dbReference type="SAM" id="MobiDB-lite"/>
    </source>
</evidence>
<dbReference type="AlphaFoldDB" id="A0A316C641"/>
<dbReference type="RefSeq" id="WP_170125020.1">
    <property type="nucleotide sequence ID" value="NZ_QGGG01000003.1"/>
</dbReference>
<accession>A0A316C641</accession>
<dbReference type="CDD" id="cd00118">
    <property type="entry name" value="LysM"/>
    <property type="match status" value="1"/>
</dbReference>
<reference evidence="4 5" key="1">
    <citation type="submission" date="2018-05" db="EMBL/GenBank/DDBJ databases">
        <title>Genomic Encyclopedia of Type Strains, Phase IV (KMG-IV): sequencing the most valuable type-strain genomes for metagenomic binning, comparative biology and taxonomic classification.</title>
        <authorList>
            <person name="Goeker M."/>
        </authorList>
    </citation>
    <scope>NUCLEOTIDE SEQUENCE [LARGE SCALE GENOMIC DNA]</scope>
    <source>
        <strain evidence="4 5">DSM 6986</strain>
    </source>
</reference>
<keyword evidence="2" id="KW-0732">Signal</keyword>
<dbReference type="PANTHER" id="PTHR34700">
    <property type="entry name" value="POTASSIUM BINDING PROTEIN KBP"/>
    <property type="match status" value="1"/>
</dbReference>
<sequence>MAGAVGRALIFLAGGVAAAAATAYYAGALDPYLSGKPQEVAALPNASTPQPDLKESRLPAQEQPKQPAAALPDAGKAAPAEENKAPPAEAATPPSAPAATGEAGEEAATAGKTPDVAAAVQAPSFDIVRAEADGSLVIAGKAAPNAKVEIVLGAKVIGNAVAGPEGDFAVAIDEPLKPGAHQIVLRSTNPDSVVSTSPETAVVSIPETRSGQVLALVEQPGAPSKLISVPQPEKVAKPSAETPAASGGAVAQPEAPAAETAEKPQQQAAVAPETTPGKADAPAVAAGPAVKVEAVEIEGRKVFIAGTADPGRKVRGYANDILLGEVVTSPGGRFLIETERDLPAGDYIIRVDALSPDGAKVVARAAVPFEREAGEAQSAVAPQATPAAGTEKEPEQVSGAQPQGVEPQSGSHEIAATTPDELSPKLQNVEGAVIIRRGDSLWRISRRVYGLGVRYSTIYLANQEQIRDPNLIWPGQVFKVPEKTSQGEAANLKAVGEQATTLPPQ</sequence>
<feature type="region of interest" description="Disordered" evidence="1">
    <location>
        <begin position="225"/>
        <end position="285"/>
    </location>
</feature>
<dbReference type="Pfam" id="PF01476">
    <property type="entry name" value="LysM"/>
    <property type="match status" value="1"/>
</dbReference>
<dbReference type="PROSITE" id="PS51782">
    <property type="entry name" value="LYSM"/>
    <property type="match status" value="1"/>
</dbReference>
<dbReference type="STRING" id="1192868.GCA_000304395_00875"/>
<evidence type="ECO:0000259" key="3">
    <source>
        <dbReference type="PROSITE" id="PS51782"/>
    </source>
</evidence>
<feature type="compositionally biased region" description="Low complexity" evidence="1">
    <location>
        <begin position="249"/>
        <end position="269"/>
    </location>
</feature>
<feature type="compositionally biased region" description="Polar residues" evidence="1">
    <location>
        <begin position="398"/>
        <end position="411"/>
    </location>
</feature>
<dbReference type="PANTHER" id="PTHR34700:SF4">
    <property type="entry name" value="PHAGE-LIKE ELEMENT PBSX PROTEIN XKDP"/>
    <property type="match status" value="1"/>
</dbReference>
<keyword evidence="5" id="KW-1185">Reference proteome</keyword>
<feature type="region of interest" description="Disordered" evidence="1">
    <location>
        <begin position="40"/>
        <end position="112"/>
    </location>
</feature>
<gene>
    <name evidence="4" type="ORF">C7441_10397</name>
</gene>
<dbReference type="EMBL" id="QGGG01000003">
    <property type="protein sequence ID" value="PWJ85242.1"/>
    <property type="molecule type" value="Genomic_DNA"/>
</dbReference>
<dbReference type="SMART" id="SM00257">
    <property type="entry name" value="LysM"/>
    <property type="match status" value="1"/>
</dbReference>
<proteinExistence type="predicted"/>
<dbReference type="SUPFAM" id="SSF54106">
    <property type="entry name" value="LysM domain"/>
    <property type="match status" value="1"/>
</dbReference>
<dbReference type="Gene3D" id="3.10.350.10">
    <property type="entry name" value="LysM domain"/>
    <property type="match status" value="1"/>
</dbReference>
<evidence type="ECO:0000256" key="2">
    <source>
        <dbReference type="SAM" id="SignalP"/>
    </source>
</evidence>
<dbReference type="Proteomes" id="UP000245396">
    <property type="component" value="Unassembled WGS sequence"/>
</dbReference>